<evidence type="ECO:0000313" key="3">
    <source>
        <dbReference type="EMBL" id="KAG7342745.1"/>
    </source>
</evidence>
<gene>
    <name evidence="3" type="ORF">IV203_020689</name>
</gene>
<feature type="region of interest" description="Disordered" evidence="2">
    <location>
        <begin position="840"/>
        <end position="863"/>
    </location>
</feature>
<feature type="compositionally biased region" description="Low complexity" evidence="2">
    <location>
        <begin position="37"/>
        <end position="52"/>
    </location>
</feature>
<feature type="compositionally biased region" description="Pro residues" evidence="2">
    <location>
        <begin position="324"/>
        <end position="341"/>
    </location>
</feature>
<feature type="compositionally biased region" description="Polar residues" evidence="2">
    <location>
        <begin position="67"/>
        <end position="81"/>
    </location>
</feature>
<dbReference type="Proteomes" id="UP000693970">
    <property type="component" value="Unassembled WGS sequence"/>
</dbReference>
<feature type="coiled-coil region" evidence="1">
    <location>
        <begin position="801"/>
        <end position="839"/>
    </location>
</feature>
<feature type="compositionally biased region" description="Basic and acidic residues" evidence="2">
    <location>
        <begin position="846"/>
        <end position="863"/>
    </location>
</feature>
<accession>A0A9K3PDA9</accession>
<feature type="region of interest" description="Disordered" evidence="2">
    <location>
        <begin position="450"/>
        <end position="470"/>
    </location>
</feature>
<dbReference type="EMBL" id="JAGRRH010000024">
    <property type="protein sequence ID" value="KAG7342745.1"/>
    <property type="molecule type" value="Genomic_DNA"/>
</dbReference>
<feature type="compositionally biased region" description="Basic and acidic residues" evidence="2">
    <location>
        <begin position="348"/>
        <end position="362"/>
    </location>
</feature>
<feature type="compositionally biased region" description="Acidic residues" evidence="2">
    <location>
        <begin position="617"/>
        <end position="638"/>
    </location>
</feature>
<proteinExistence type="predicted"/>
<feature type="region of interest" description="Disordered" evidence="2">
    <location>
        <begin position="615"/>
        <end position="648"/>
    </location>
</feature>
<organism evidence="3 4">
    <name type="scientific">Nitzschia inconspicua</name>
    <dbReference type="NCBI Taxonomy" id="303405"/>
    <lineage>
        <taxon>Eukaryota</taxon>
        <taxon>Sar</taxon>
        <taxon>Stramenopiles</taxon>
        <taxon>Ochrophyta</taxon>
        <taxon>Bacillariophyta</taxon>
        <taxon>Bacillariophyceae</taxon>
        <taxon>Bacillariophycidae</taxon>
        <taxon>Bacillariales</taxon>
        <taxon>Bacillariaceae</taxon>
        <taxon>Nitzschia</taxon>
    </lineage>
</organism>
<feature type="coiled-coil region" evidence="1">
    <location>
        <begin position="497"/>
        <end position="555"/>
    </location>
</feature>
<dbReference type="AlphaFoldDB" id="A0A9K3PDA9"/>
<feature type="compositionally biased region" description="Polar residues" evidence="2">
    <location>
        <begin position="295"/>
        <end position="311"/>
    </location>
</feature>
<dbReference type="OrthoDB" id="10530069at2759"/>
<feature type="coiled-coil region" evidence="1">
    <location>
        <begin position="865"/>
        <end position="920"/>
    </location>
</feature>
<feature type="region of interest" description="Disordered" evidence="2">
    <location>
        <begin position="237"/>
        <end position="275"/>
    </location>
</feature>
<feature type="region of interest" description="Disordered" evidence="2">
    <location>
        <begin position="319"/>
        <end position="385"/>
    </location>
</feature>
<protein>
    <submittedName>
        <fullName evidence="3">Uncharacterized protein</fullName>
    </submittedName>
</protein>
<evidence type="ECO:0000313" key="4">
    <source>
        <dbReference type="Proteomes" id="UP000693970"/>
    </source>
</evidence>
<feature type="compositionally biased region" description="Basic and acidic residues" evidence="2">
    <location>
        <begin position="248"/>
        <end position="270"/>
    </location>
</feature>
<reference evidence="3" key="2">
    <citation type="submission" date="2021-04" db="EMBL/GenBank/DDBJ databases">
        <authorList>
            <person name="Podell S."/>
        </authorList>
    </citation>
    <scope>NUCLEOTIDE SEQUENCE</scope>
    <source>
        <strain evidence="3">Hildebrandi</strain>
    </source>
</reference>
<feature type="coiled-coil region" evidence="1">
    <location>
        <begin position="719"/>
        <end position="767"/>
    </location>
</feature>
<feature type="compositionally biased region" description="Low complexity" evidence="2">
    <location>
        <begin position="82"/>
        <end position="102"/>
    </location>
</feature>
<feature type="region of interest" description="Disordered" evidence="2">
    <location>
        <begin position="1"/>
        <end position="112"/>
    </location>
</feature>
<feature type="compositionally biased region" description="Basic and acidic residues" evidence="2">
    <location>
        <begin position="450"/>
        <end position="466"/>
    </location>
</feature>
<evidence type="ECO:0000256" key="2">
    <source>
        <dbReference type="SAM" id="MobiDB-lite"/>
    </source>
</evidence>
<comment type="caution">
    <text evidence="3">The sequence shown here is derived from an EMBL/GenBank/DDBJ whole genome shotgun (WGS) entry which is preliminary data.</text>
</comment>
<evidence type="ECO:0000256" key="1">
    <source>
        <dbReference type="SAM" id="Coils"/>
    </source>
</evidence>
<feature type="region of interest" description="Disordered" evidence="2">
    <location>
        <begin position="295"/>
        <end position="314"/>
    </location>
</feature>
<feature type="region of interest" description="Disordered" evidence="2">
    <location>
        <begin position="165"/>
        <end position="213"/>
    </location>
</feature>
<name>A0A9K3PDA9_9STRA</name>
<keyword evidence="1" id="KW-0175">Coiled coil</keyword>
<reference evidence="3" key="1">
    <citation type="journal article" date="2021" name="Sci. Rep.">
        <title>Diploid genomic architecture of Nitzschia inconspicua, an elite biomass production diatom.</title>
        <authorList>
            <person name="Oliver A."/>
            <person name="Podell S."/>
            <person name="Pinowska A."/>
            <person name="Traller J.C."/>
            <person name="Smith S.R."/>
            <person name="McClure R."/>
            <person name="Beliaev A."/>
            <person name="Bohutskyi P."/>
            <person name="Hill E.A."/>
            <person name="Rabines A."/>
            <person name="Zheng H."/>
            <person name="Allen L.Z."/>
            <person name="Kuo A."/>
            <person name="Grigoriev I.V."/>
            <person name="Allen A.E."/>
            <person name="Hazlebeck D."/>
            <person name="Allen E.E."/>
        </authorList>
    </citation>
    <scope>NUCLEOTIDE SEQUENCE</scope>
    <source>
        <strain evidence="3">Hildebrandi</strain>
    </source>
</reference>
<keyword evidence="4" id="KW-1185">Reference proteome</keyword>
<feature type="compositionally biased region" description="Basic and acidic residues" evidence="2">
    <location>
        <begin position="10"/>
        <end position="20"/>
    </location>
</feature>
<sequence>MAPGWRNRFNKRDRFQKLDDTDVDHDSDDEFGRKEITPFSTTVTSSSNTTTIPPTPIASRSKPVNDPTINLSATPTTNRTVSSHSSPASLDTSSSHSSQDGVHSQKRSTPRSTMELDGFLVAQKPKNSAAAAAAAAAAAIMCPLKHTTTTDDDLVEIYEAEDSSASYQMPCNNGGSTSNNPFCDDDDDDDDHQQASQQQQQTGPEAKARQDNLVSVVSTSTPVDLDEMHDSMDDDLVKSLDQPSVNSHHSEASKDIYAQRRSEEPKEEPVKVQVSNDDVTEDISPVKALVASFNNKATPHSNNGAQTSAVSKPTIVERSKSIPLVPPPPVKPRPVPVPIPTNVPLDSDSGKDHSNNSKDNRSRRSKNSKNSKNSRNNDDATPIEIHGVDLLEERDNTVSELQEMSHLMTFNSLILIQKQKDWLEGSSNKAKSTSLMFELENMERKIKLLSDHREWPNETERRKQQRDPLTPSKAFFKAMSLLDRSIEQFHQGYLSFTAKTSQENHELKRAMEQLQSRNSSLLQETQSAHHTLQHLENERNELMKQIKQMEKHLSLVTIKNDEDMDDAASLVTDVCANNGSFLSKVFHVKAYIESLEEKQRKHLEEIAMLKSKMVVEEKDDDDDEAEEDTDAIKEDEEIAPAASADSGCLDDDLGSRWHTLEANEVATEKAAEKERQVTELCVKLADREQDLASLRSECKLIRMQLLQEERSRNEFKTQMAEKDSALEVANQRIASLEEEVLKTHARCAAFEEDYAALKDSLAAQKEATLQELGSTQEETKAQMEKIRSDYETKLTTLESTLSSERSEKQRLVRDLKTALEEVEAERDQLKANMEVAAARSVANGGGEEKKEPEVEDEKSSDGTKMCKLEEELKQFERMRERLAEKACAQASTIAALTEANENKDAQLTSLQEMIEVLLLEREASDKTAGGQLRQRFSNLRDKMREGAEQAAGMLEMSRHGN</sequence>
<feature type="compositionally biased region" description="Polar residues" evidence="2">
    <location>
        <begin position="165"/>
        <end position="181"/>
    </location>
</feature>